<protein>
    <submittedName>
        <fullName evidence="3">Coiled-coil domain-containing protein 44</fullName>
    </submittedName>
</protein>
<dbReference type="InterPro" id="IPR029072">
    <property type="entry name" value="YebC-like"/>
</dbReference>
<sequence>MVVFYKLKLKMQIAIQETGITRPSHNIKLAKLIEQAKKVNMPVASINTFLEKMEARKNKNRTGVIEIHGPSGYVALVRYTTDNVKALMTLLHTKLKKTCGKVTEDSMKSMFTHVGNIIVEKKGDLEHAMENAINVGAEDVEEFEDNDVKYFQFKCEPKLLNKVRSLLEDLEYSVLSVEEIYIPHTMIELSDLELKAVSQIRNRILSIEDVSHIYDNIEQEIIH</sequence>
<dbReference type="InterPro" id="IPR017856">
    <property type="entry name" value="Integrase-like_N"/>
</dbReference>
<proteinExistence type="inferred from homology"/>
<reference evidence="3 4" key="1">
    <citation type="journal article" date="2010" name="Science">
        <title>Genomic comparison of the ants Camponotus floridanus and Harpegnathos saltator.</title>
        <authorList>
            <person name="Bonasio R."/>
            <person name="Zhang G."/>
            <person name="Ye C."/>
            <person name="Mutti N.S."/>
            <person name="Fang X."/>
            <person name="Qin N."/>
            <person name="Donahue G."/>
            <person name="Yang P."/>
            <person name="Li Q."/>
            <person name="Li C."/>
            <person name="Zhang P."/>
            <person name="Huang Z."/>
            <person name="Berger S.L."/>
            <person name="Reinberg D."/>
            <person name="Wang J."/>
            <person name="Liebig J."/>
        </authorList>
    </citation>
    <scope>NUCLEOTIDE SEQUENCE [LARGE SCALE GENOMIC DNA]</scope>
    <source>
        <strain evidence="4">C129</strain>
    </source>
</reference>
<dbReference type="InterPro" id="IPR002876">
    <property type="entry name" value="Transcrip_reg_TACO1-like"/>
</dbReference>
<dbReference type="STRING" id="104421.E2AAJ5"/>
<dbReference type="OrthoDB" id="2017544at2759"/>
<dbReference type="SUPFAM" id="SSF75625">
    <property type="entry name" value="YebC-like"/>
    <property type="match status" value="1"/>
</dbReference>
<dbReference type="InParanoid" id="E2AAJ5"/>
<evidence type="ECO:0000259" key="2">
    <source>
        <dbReference type="Pfam" id="PF01709"/>
    </source>
</evidence>
<dbReference type="GO" id="GO:0005739">
    <property type="term" value="C:mitochondrion"/>
    <property type="evidence" value="ECO:0007669"/>
    <property type="project" value="TreeGrafter"/>
</dbReference>
<dbReference type="Pfam" id="PF01709">
    <property type="entry name" value="Transcrip_reg"/>
    <property type="match status" value="1"/>
</dbReference>
<feature type="domain" description="TACO1/YebC-like second and third" evidence="2">
    <location>
        <begin position="64"/>
        <end position="217"/>
    </location>
</feature>
<organism evidence="4">
    <name type="scientific">Camponotus floridanus</name>
    <name type="common">Florida carpenter ant</name>
    <dbReference type="NCBI Taxonomy" id="104421"/>
    <lineage>
        <taxon>Eukaryota</taxon>
        <taxon>Metazoa</taxon>
        <taxon>Ecdysozoa</taxon>
        <taxon>Arthropoda</taxon>
        <taxon>Hexapoda</taxon>
        <taxon>Insecta</taxon>
        <taxon>Pterygota</taxon>
        <taxon>Neoptera</taxon>
        <taxon>Endopterygota</taxon>
        <taxon>Hymenoptera</taxon>
        <taxon>Apocrita</taxon>
        <taxon>Aculeata</taxon>
        <taxon>Formicoidea</taxon>
        <taxon>Formicidae</taxon>
        <taxon>Formicinae</taxon>
        <taxon>Camponotus</taxon>
    </lineage>
</organism>
<dbReference type="PANTHER" id="PTHR12532:SF0">
    <property type="entry name" value="TRANSLATIONAL ACTIVATOR OF CYTOCHROME C OXIDASE 1"/>
    <property type="match status" value="1"/>
</dbReference>
<gene>
    <name evidence="3" type="ORF">EAG_03358</name>
</gene>
<dbReference type="InterPro" id="IPR026564">
    <property type="entry name" value="Transcrip_reg_TACO1-like_dom3"/>
</dbReference>
<dbReference type="OMA" id="AQWKVKH"/>
<dbReference type="InterPro" id="IPR048300">
    <property type="entry name" value="TACO1_YebC-like_2nd/3rd_dom"/>
</dbReference>
<name>E2AAJ5_CAMFO</name>
<dbReference type="Gene3D" id="3.30.70.980">
    <property type="match status" value="2"/>
</dbReference>
<comment type="similarity">
    <text evidence="1">Belongs to the TACO1 family.</text>
</comment>
<dbReference type="Proteomes" id="UP000000311">
    <property type="component" value="Unassembled WGS sequence"/>
</dbReference>
<evidence type="ECO:0000313" key="3">
    <source>
        <dbReference type="EMBL" id="EFN69542.1"/>
    </source>
</evidence>
<dbReference type="AlphaFoldDB" id="E2AAJ5"/>
<dbReference type="PANTHER" id="PTHR12532">
    <property type="entry name" value="TRANSLATIONAL ACTIVATOR OF CYTOCHROME C OXIDASE 1"/>
    <property type="match status" value="1"/>
</dbReference>
<accession>E2AAJ5</accession>
<dbReference type="FunCoup" id="E2AAJ5">
    <property type="interactions" value="493"/>
</dbReference>
<evidence type="ECO:0000313" key="4">
    <source>
        <dbReference type="Proteomes" id="UP000000311"/>
    </source>
</evidence>
<dbReference type="Gene3D" id="1.10.10.200">
    <property type="match status" value="1"/>
</dbReference>
<keyword evidence="4" id="KW-1185">Reference proteome</keyword>
<dbReference type="EMBL" id="GL438128">
    <property type="protein sequence ID" value="EFN69542.1"/>
    <property type="molecule type" value="Genomic_DNA"/>
</dbReference>
<evidence type="ECO:0000256" key="1">
    <source>
        <dbReference type="ARBA" id="ARBA00008724"/>
    </source>
</evidence>